<dbReference type="RefSeq" id="WP_041086625.1">
    <property type="nucleotide sequence ID" value="NZ_JXRP01000009.1"/>
</dbReference>
<sequence length="286" mass="31517">MTQVIHPQTELGTVTLIIKNLARSITFYKEVIGFEVLEQSEGHAALTADGKTVLIELEEHPDAIILPPRSTAGLYHYAILLPDRKSLSLALRHLSKRGIRIGQSDHLVSEALYLSDPDGNGIEIYRDRPKSGWEKDQSGNYVMATDPLNIEDLLAEAGEEEWQGLPEGTTIGHIHLHTKDLESAREFYCHLLGFEPVGDYPSFRALFIAAGGYHHHIGLNIWAGIGAPAASAHATGLKVYTIVLPDGQELATRVEILRQAKYEVNEHDGAFFVTDPAGICIKLISR</sequence>
<dbReference type="InterPro" id="IPR004360">
    <property type="entry name" value="Glyas_Fos-R_dOase_dom"/>
</dbReference>
<dbReference type="PROSITE" id="PS51819">
    <property type="entry name" value="VOC"/>
    <property type="match status" value="2"/>
</dbReference>
<dbReference type="SUPFAM" id="SSF54593">
    <property type="entry name" value="Glyoxalase/Bleomycin resistance protein/Dihydroxybiphenyl dioxygenase"/>
    <property type="match status" value="2"/>
</dbReference>
<dbReference type="STRING" id="889306.KP78_09170"/>
<dbReference type="CDD" id="cd16359">
    <property type="entry name" value="VOC_BsCatE_like_C"/>
    <property type="match status" value="1"/>
</dbReference>
<organism evidence="2 3">
    <name type="scientific">Jeotgalibacillus soli</name>
    <dbReference type="NCBI Taxonomy" id="889306"/>
    <lineage>
        <taxon>Bacteria</taxon>
        <taxon>Bacillati</taxon>
        <taxon>Bacillota</taxon>
        <taxon>Bacilli</taxon>
        <taxon>Bacillales</taxon>
        <taxon>Caryophanaceae</taxon>
        <taxon>Jeotgalibacillus</taxon>
    </lineage>
</organism>
<dbReference type="PANTHER" id="PTHR43279">
    <property type="entry name" value="CATECHOL-2,3-DIOXYGENASE"/>
    <property type="match status" value="1"/>
</dbReference>
<keyword evidence="3" id="KW-1185">Reference proteome</keyword>
<feature type="domain" description="VOC" evidence="1">
    <location>
        <begin position="170"/>
        <end position="286"/>
    </location>
</feature>
<gene>
    <name evidence="2" type="ORF">KP78_09170</name>
</gene>
<dbReference type="PATRIC" id="fig|889306.3.peg.920"/>
<proteinExistence type="predicted"/>
<dbReference type="Gene3D" id="3.10.180.10">
    <property type="entry name" value="2,3-Dihydroxybiphenyl 1,2-Dioxygenase, domain 1"/>
    <property type="match status" value="2"/>
</dbReference>
<evidence type="ECO:0000313" key="2">
    <source>
        <dbReference type="EMBL" id="KIL49449.1"/>
    </source>
</evidence>
<dbReference type="EMBL" id="JXRP01000009">
    <property type="protein sequence ID" value="KIL49449.1"/>
    <property type="molecule type" value="Genomic_DNA"/>
</dbReference>
<dbReference type="AlphaFoldDB" id="A0A0C2S5Y0"/>
<reference evidence="2 3" key="1">
    <citation type="submission" date="2015-01" db="EMBL/GenBank/DDBJ databases">
        <title>Genome sequencing of Jeotgalibacillus soli.</title>
        <authorList>
            <person name="Goh K.M."/>
            <person name="Chan K.-G."/>
            <person name="Yaakop A.S."/>
            <person name="Ee R."/>
            <person name="Gan H.M."/>
            <person name="Chan C.S."/>
        </authorList>
    </citation>
    <scope>NUCLEOTIDE SEQUENCE [LARGE SCALE GENOMIC DNA]</scope>
    <source>
        <strain evidence="2 3">P9</strain>
    </source>
</reference>
<dbReference type="Pfam" id="PF00903">
    <property type="entry name" value="Glyoxalase"/>
    <property type="match status" value="2"/>
</dbReference>
<feature type="domain" description="VOC" evidence="1">
    <location>
        <begin position="10"/>
        <end position="127"/>
    </location>
</feature>
<dbReference type="Proteomes" id="UP000031938">
    <property type="component" value="Unassembled WGS sequence"/>
</dbReference>
<accession>A0A0C2S5Y0</accession>
<dbReference type="GO" id="GO:0051213">
    <property type="term" value="F:dioxygenase activity"/>
    <property type="evidence" value="ECO:0007669"/>
    <property type="project" value="UniProtKB-KW"/>
</dbReference>
<keyword evidence="2" id="KW-0223">Dioxygenase</keyword>
<comment type="caution">
    <text evidence="2">The sequence shown here is derived from an EMBL/GenBank/DDBJ whole genome shotgun (WGS) entry which is preliminary data.</text>
</comment>
<dbReference type="InterPro" id="IPR029068">
    <property type="entry name" value="Glyas_Bleomycin-R_OHBP_Dase"/>
</dbReference>
<evidence type="ECO:0000313" key="3">
    <source>
        <dbReference type="Proteomes" id="UP000031938"/>
    </source>
</evidence>
<dbReference type="OrthoDB" id="9792626at2"/>
<dbReference type="CDD" id="cd07255">
    <property type="entry name" value="VOC_BsCatE_like_N"/>
    <property type="match status" value="1"/>
</dbReference>
<evidence type="ECO:0000259" key="1">
    <source>
        <dbReference type="PROSITE" id="PS51819"/>
    </source>
</evidence>
<protein>
    <submittedName>
        <fullName evidence="2">Catechol-2,3-dioxygenase subunit CatE</fullName>
    </submittedName>
</protein>
<dbReference type="PANTHER" id="PTHR43279:SF1">
    <property type="entry name" value="CATECHOL-2,3-DIOXYGENASE"/>
    <property type="match status" value="1"/>
</dbReference>
<keyword evidence="2" id="KW-0560">Oxidoreductase</keyword>
<name>A0A0C2S5Y0_9BACL</name>
<dbReference type="InterPro" id="IPR037523">
    <property type="entry name" value="VOC_core"/>
</dbReference>